<sequence>MRGLKISSVLRFMRTYTLLTGYPVPAPPGFASQWSRGLDLKRRGSRYLLFTGALYQLVPYINATVRFLSLMESRGLSDLLDVAESLAKLRPSYLQGLVRPDPREVEEYNGILRSIASLLASSQVDFMYDPAVSNMYSGALLFDYGIADGLREHATKVAKAIESEGEVEGVITIDPHTTLTLMHYRELVGFDIKVVNYLELVKPRLSTQIKATIHDSCIYARDLGLADRVRSLLKGAGVSLVEPRNHGTRTSCCGGPVESLSPGLAEAIAVRRVRELREASDMAIAMCPICLSNLRRAGGSVVDIALVLNGLVKQ</sequence>
<feature type="domain" description="Cysteine-rich" evidence="1">
    <location>
        <begin position="212"/>
        <end position="295"/>
    </location>
</feature>
<evidence type="ECO:0000259" key="1">
    <source>
        <dbReference type="Pfam" id="PF02754"/>
    </source>
</evidence>
<dbReference type="KEGG" id="asc:ASAC_0435"/>
<proteinExistence type="predicted"/>
<dbReference type="eggNOG" id="arCOG00332">
    <property type="taxonomic scope" value="Archaea"/>
</dbReference>
<organism evidence="2 3">
    <name type="scientific">Acidilobus saccharovorans (strain DSM 16705 / JCM 18335 / VKM B-2471 / 345-15)</name>
    <dbReference type="NCBI Taxonomy" id="666510"/>
    <lineage>
        <taxon>Archaea</taxon>
        <taxon>Thermoproteota</taxon>
        <taxon>Thermoprotei</taxon>
        <taxon>Acidilobales</taxon>
        <taxon>Acidilobaceae</taxon>
        <taxon>Acidilobus</taxon>
    </lineage>
</organism>
<dbReference type="PANTHER" id="PTHR43255">
    <property type="entry name" value="IRON-SULFUR-BINDING OXIDOREDUCTASE FADF-RELATED-RELATED"/>
    <property type="match status" value="1"/>
</dbReference>
<dbReference type="GeneID" id="9498664"/>
<keyword evidence="3" id="KW-1185">Reference proteome</keyword>
<dbReference type="RefSeq" id="WP_013266354.1">
    <property type="nucleotide sequence ID" value="NC_014374.1"/>
</dbReference>
<dbReference type="PANTHER" id="PTHR43255:SF2">
    <property type="entry name" value="HETERODISULFIDE REDUCTASE RELATED PROTEIN"/>
    <property type="match status" value="1"/>
</dbReference>
<dbReference type="AlphaFoldDB" id="D9Q0K4"/>
<dbReference type="InParanoid" id="D9Q0K4"/>
<dbReference type="EMBL" id="CP001742">
    <property type="protein sequence ID" value="ADL18842.1"/>
    <property type="molecule type" value="Genomic_DNA"/>
</dbReference>
<dbReference type="GO" id="GO:0005886">
    <property type="term" value="C:plasma membrane"/>
    <property type="evidence" value="ECO:0007669"/>
    <property type="project" value="TreeGrafter"/>
</dbReference>
<dbReference type="OrthoDB" id="42878at2157"/>
<dbReference type="InterPro" id="IPR051460">
    <property type="entry name" value="HdrC_iron-sulfur_subunit"/>
</dbReference>
<reference evidence="2 3" key="1">
    <citation type="journal article" date="2010" name="Appl. Environ. Microbiol.">
        <title>The genome sequence of the crenarchaeon Acidilobus saccharovorans supports a new order, Acidilobales, and suggests an important ecological role in terrestrial acidic hot springs.</title>
        <authorList>
            <person name="Mardanov A.V."/>
            <person name="Svetlitchnyi V.A."/>
            <person name="Beletsky A.V."/>
            <person name="Prokofeva M.I."/>
            <person name="Bonch-Osmolovskaya E.A."/>
            <person name="Ravin N.V."/>
            <person name="Skryabin K.G."/>
        </authorList>
    </citation>
    <scope>NUCLEOTIDE SEQUENCE [LARGE SCALE GENOMIC DNA]</scope>
    <source>
        <strain evidence="3">DSM 16705 / JCM 18335 / VKM B-2471 / 345-15</strain>
    </source>
</reference>
<name>D9Q0K4_ACIS3</name>
<dbReference type="Pfam" id="PF02754">
    <property type="entry name" value="CCG"/>
    <property type="match status" value="1"/>
</dbReference>
<dbReference type="GO" id="GO:0016491">
    <property type="term" value="F:oxidoreductase activity"/>
    <property type="evidence" value="ECO:0007669"/>
    <property type="project" value="UniProtKB-ARBA"/>
</dbReference>
<dbReference type="STRING" id="666510.ASAC_0435"/>
<evidence type="ECO:0000313" key="3">
    <source>
        <dbReference type="Proteomes" id="UP000000346"/>
    </source>
</evidence>
<protein>
    <submittedName>
        <fullName evidence="2">Heterodisulfide reductase, subunit D, putative</fullName>
    </submittedName>
</protein>
<dbReference type="Proteomes" id="UP000000346">
    <property type="component" value="Chromosome"/>
</dbReference>
<accession>D9Q0K4</accession>
<gene>
    <name evidence="2" type="ordered locus">ASAC_0435</name>
</gene>
<dbReference type="HOGENOM" id="CLU_023081_2_1_2"/>
<evidence type="ECO:0000313" key="2">
    <source>
        <dbReference type="EMBL" id="ADL18842.1"/>
    </source>
</evidence>
<dbReference type="InterPro" id="IPR004017">
    <property type="entry name" value="Cys_rich_dom"/>
</dbReference>